<keyword evidence="2" id="KW-1185">Reference proteome</keyword>
<dbReference type="PANTHER" id="PTHR42037:SF1">
    <property type="match status" value="1"/>
</dbReference>
<dbReference type="Pfam" id="PF14441">
    <property type="entry name" value="OTT_1508_deam"/>
    <property type="match status" value="1"/>
</dbReference>
<dbReference type="OrthoDB" id="3251507at2759"/>
<gene>
    <name evidence="1" type="ORF">MAC_03262</name>
</gene>
<dbReference type="Proteomes" id="UP000002499">
    <property type="component" value="Unassembled WGS sequence"/>
</dbReference>
<proteinExistence type="predicted"/>
<dbReference type="OMA" id="HVGLPHI"/>
<evidence type="ECO:0000313" key="2">
    <source>
        <dbReference type="Proteomes" id="UP000002499"/>
    </source>
</evidence>
<accession>E9E081</accession>
<dbReference type="EMBL" id="GL698488">
    <property type="protein sequence ID" value="EFY90682.1"/>
    <property type="molecule type" value="Genomic_DNA"/>
</dbReference>
<dbReference type="InterPro" id="IPR027796">
    <property type="entry name" value="OTT_1508_deam-like"/>
</dbReference>
<protein>
    <submittedName>
        <fullName evidence="1">Uncharacterized protein</fullName>
    </submittedName>
</protein>
<name>E9E081_METAQ</name>
<evidence type="ECO:0000313" key="1">
    <source>
        <dbReference type="EMBL" id="EFY90682.1"/>
    </source>
</evidence>
<sequence>MRCFAQLLPLDRYRNVAALQTISGGQLNDHDYLSWCFVFSDIGSSKGLHGKVVSYPLLLEIATVGPLHVGLLHVGLPHIGLPHVGLPHIGLPHVGLPHIGLPHLAVASRISSEHPWHSCDEEENYGSVTAHSRSYDMTFPEAPEGCQTNNYSTLPVKPEKVGPPRLDPYQRLIARLYEPLFLLRVLGQTRKRHTPGPTDSTEEESCRRRFFRNLSYICDFDKGGSSCTAIGVEDAENSYNFWVASNTVTGNIACFLETTLNCLNIVANIPLQTRHAHEEAILQRCVTFAGRRIRKDVKCLQRAAQTCKDKLHKRNTIMDREFASWLQTVIHEDDSLACCLSAHDAAKSQFMATLTLEAQSEDRQRGPLDGRGPFATARHYIGRLGYRITAHKQLIQDACSLGYLLGTFNVRLVSPVRSVSQPQPDSHTSLNGILSRMLKKGDPERSEIERSLHNINRQSDIFRGFMEEFSNCKPTVHAEIQVLEHFFNNKLSFVANDKYIACSKAACFCCKLYFQHHPARMVIPESHEKVWTSWGPPAVTFSRKHNDESDRQRDILNKIIESLRTDAIYQILKCSQPPVWHPDSQTAMSDIITSFPRDSDSSEAELAITRDSIAPLSSMPSNTKRSTSEATRCSDLVLFEEDSDDNDGGVRIDGLLY</sequence>
<organism evidence="2">
    <name type="scientific">Metarhizium acridum (strain CQMa 102)</name>
    <dbReference type="NCBI Taxonomy" id="655827"/>
    <lineage>
        <taxon>Eukaryota</taxon>
        <taxon>Fungi</taxon>
        <taxon>Dikarya</taxon>
        <taxon>Ascomycota</taxon>
        <taxon>Pezizomycotina</taxon>
        <taxon>Sordariomycetes</taxon>
        <taxon>Hypocreomycetidae</taxon>
        <taxon>Hypocreales</taxon>
        <taxon>Clavicipitaceae</taxon>
        <taxon>Metarhizium</taxon>
    </lineage>
</organism>
<dbReference type="eggNOG" id="ENOG502RWRN">
    <property type="taxonomic scope" value="Eukaryota"/>
</dbReference>
<dbReference type="PANTHER" id="PTHR42037">
    <property type="match status" value="1"/>
</dbReference>
<dbReference type="InParanoid" id="E9E081"/>
<dbReference type="AlphaFoldDB" id="E9E081"/>
<reference evidence="1 2" key="1">
    <citation type="journal article" date="2011" name="PLoS Genet.">
        <title>Genome sequencing and comparative transcriptomics of the model entomopathogenic fungi Metarhizium anisopliae and M. acridum.</title>
        <authorList>
            <person name="Gao Q."/>
            <person name="Jin K."/>
            <person name="Ying S.H."/>
            <person name="Zhang Y."/>
            <person name="Xiao G."/>
            <person name="Shang Y."/>
            <person name="Duan Z."/>
            <person name="Hu X."/>
            <person name="Xie X.Q."/>
            <person name="Zhou G."/>
            <person name="Peng G."/>
            <person name="Luo Z."/>
            <person name="Huang W."/>
            <person name="Wang B."/>
            <person name="Fang W."/>
            <person name="Wang S."/>
            <person name="Zhong Y."/>
            <person name="Ma L.J."/>
            <person name="St Leger R.J."/>
            <person name="Zhao G.P."/>
            <person name="Pei Y."/>
            <person name="Feng M.G."/>
            <person name="Xia Y."/>
            <person name="Wang C."/>
        </authorList>
    </citation>
    <scope>NUCLEOTIDE SEQUENCE [LARGE SCALE GENOMIC DNA]</scope>
    <source>
        <strain evidence="1 2">CQMa 102</strain>
    </source>
</reference>
<dbReference type="HOGENOM" id="CLU_027514_1_0_1"/>